<protein>
    <submittedName>
        <fullName evidence="1">Uncharacterized protein</fullName>
    </submittedName>
</protein>
<sequence length="48" mass="5692">MHTSSNIFLLIFYLRSLAVRLGSVLHLRKVGIPHQREDVLYRGFYFRA</sequence>
<dbReference type="EMBL" id="JAHHHN010000027">
    <property type="protein sequence ID" value="MBW4564833.1"/>
    <property type="molecule type" value="Genomic_DNA"/>
</dbReference>
<gene>
    <name evidence="1" type="ORF">KME32_27660</name>
</gene>
<dbReference type="Proteomes" id="UP000715781">
    <property type="component" value="Unassembled WGS sequence"/>
</dbReference>
<name>A0A951Q3Q2_9NOST</name>
<evidence type="ECO:0000313" key="1">
    <source>
        <dbReference type="EMBL" id="MBW4564833.1"/>
    </source>
</evidence>
<reference evidence="1" key="2">
    <citation type="journal article" date="2022" name="Microbiol. Resour. Announc.">
        <title>Metagenome Sequencing to Explore Phylogenomics of Terrestrial Cyanobacteria.</title>
        <authorList>
            <person name="Ward R.D."/>
            <person name="Stajich J.E."/>
            <person name="Johansen J.R."/>
            <person name="Huntemann M."/>
            <person name="Clum A."/>
            <person name="Foster B."/>
            <person name="Foster B."/>
            <person name="Roux S."/>
            <person name="Palaniappan K."/>
            <person name="Varghese N."/>
            <person name="Mukherjee S."/>
            <person name="Reddy T.B.K."/>
            <person name="Daum C."/>
            <person name="Copeland A."/>
            <person name="Chen I.A."/>
            <person name="Ivanova N.N."/>
            <person name="Kyrpides N.C."/>
            <person name="Shapiro N."/>
            <person name="Eloe-Fadrosh E.A."/>
            <person name="Pietrasiak N."/>
        </authorList>
    </citation>
    <scope>NUCLEOTIDE SEQUENCE</scope>
    <source>
        <strain evidence="1">JT2-VF2</strain>
    </source>
</reference>
<comment type="caution">
    <text evidence="1">The sequence shown here is derived from an EMBL/GenBank/DDBJ whole genome shotgun (WGS) entry which is preliminary data.</text>
</comment>
<organism evidence="1 2">
    <name type="scientific">Mojavia pulchra JT2-VF2</name>
    <dbReference type="NCBI Taxonomy" id="287848"/>
    <lineage>
        <taxon>Bacteria</taxon>
        <taxon>Bacillati</taxon>
        <taxon>Cyanobacteriota</taxon>
        <taxon>Cyanophyceae</taxon>
        <taxon>Nostocales</taxon>
        <taxon>Nostocaceae</taxon>
    </lineage>
</organism>
<proteinExistence type="predicted"/>
<evidence type="ECO:0000313" key="2">
    <source>
        <dbReference type="Proteomes" id="UP000715781"/>
    </source>
</evidence>
<dbReference type="AlphaFoldDB" id="A0A951Q3Q2"/>
<reference evidence="1" key="1">
    <citation type="submission" date="2021-05" db="EMBL/GenBank/DDBJ databases">
        <authorList>
            <person name="Pietrasiak N."/>
            <person name="Ward R."/>
            <person name="Stajich J.E."/>
            <person name="Kurbessoian T."/>
        </authorList>
    </citation>
    <scope>NUCLEOTIDE SEQUENCE</scope>
    <source>
        <strain evidence="1">JT2-VF2</strain>
    </source>
</reference>
<accession>A0A951Q3Q2</accession>